<reference evidence="1 2" key="1">
    <citation type="submission" date="2024-10" db="EMBL/GenBank/DDBJ databases">
        <title>The Natural Products Discovery Center: Release of the First 8490 Sequenced Strains for Exploring Actinobacteria Biosynthetic Diversity.</title>
        <authorList>
            <person name="Kalkreuter E."/>
            <person name="Kautsar S.A."/>
            <person name="Yang D."/>
            <person name="Bader C.D."/>
            <person name="Teijaro C.N."/>
            <person name="Fluegel L."/>
            <person name="Davis C.M."/>
            <person name="Simpson J.R."/>
            <person name="Lauterbach L."/>
            <person name="Steele A.D."/>
            <person name="Gui C."/>
            <person name="Meng S."/>
            <person name="Li G."/>
            <person name="Viehrig K."/>
            <person name="Ye F."/>
            <person name="Su P."/>
            <person name="Kiefer A.F."/>
            <person name="Nichols A."/>
            <person name="Cepeda A.J."/>
            <person name="Yan W."/>
            <person name="Fan B."/>
            <person name="Jiang Y."/>
            <person name="Adhikari A."/>
            <person name="Zheng C.-J."/>
            <person name="Schuster L."/>
            <person name="Cowan T.M."/>
            <person name="Smanski M.J."/>
            <person name="Chevrette M.G."/>
            <person name="De Carvalho L.P.S."/>
            <person name="Shen B."/>
        </authorList>
    </citation>
    <scope>NUCLEOTIDE SEQUENCE [LARGE SCALE GENOMIC DNA]</scope>
    <source>
        <strain evidence="1 2">NPDC050545</strain>
    </source>
</reference>
<organism evidence="1 2">
    <name type="scientific">Nonomuraea typhae</name>
    <dbReference type="NCBI Taxonomy" id="2603600"/>
    <lineage>
        <taxon>Bacteria</taxon>
        <taxon>Bacillati</taxon>
        <taxon>Actinomycetota</taxon>
        <taxon>Actinomycetes</taxon>
        <taxon>Streptosporangiales</taxon>
        <taxon>Streptosporangiaceae</taxon>
        <taxon>Nonomuraea</taxon>
    </lineage>
</organism>
<proteinExistence type="predicted"/>
<dbReference type="EMBL" id="JBITGY010000001">
    <property type="protein sequence ID" value="MFI6495920.1"/>
    <property type="molecule type" value="Genomic_DNA"/>
</dbReference>
<sequence length="51" mass="5771">MEVLDFPGHWAAILGSAACQMHPDENHESYLVLSPIGDEHWACRFDLNFVT</sequence>
<keyword evidence="2" id="KW-1185">Reference proteome</keyword>
<dbReference type="RefSeq" id="WP_397077717.1">
    <property type="nucleotide sequence ID" value="NZ_JBITGY010000001.1"/>
</dbReference>
<dbReference type="Proteomes" id="UP001612741">
    <property type="component" value="Unassembled WGS sequence"/>
</dbReference>
<evidence type="ECO:0000313" key="1">
    <source>
        <dbReference type="EMBL" id="MFI6495920.1"/>
    </source>
</evidence>
<protein>
    <submittedName>
        <fullName evidence="1">Uncharacterized protein</fullName>
    </submittedName>
</protein>
<evidence type="ECO:0000313" key="2">
    <source>
        <dbReference type="Proteomes" id="UP001612741"/>
    </source>
</evidence>
<accession>A0ABW7YJZ3</accession>
<comment type="caution">
    <text evidence="1">The sequence shown here is derived from an EMBL/GenBank/DDBJ whole genome shotgun (WGS) entry which is preliminary data.</text>
</comment>
<name>A0ABW7YJZ3_9ACTN</name>
<gene>
    <name evidence="1" type="ORF">ACIBG2_00960</name>
</gene>